<dbReference type="Proteomes" id="UP000184211">
    <property type="component" value="Unassembled WGS sequence"/>
</dbReference>
<dbReference type="AlphaFoldDB" id="A0A1M5NN41"/>
<evidence type="ECO:0000313" key="2">
    <source>
        <dbReference type="EMBL" id="SHG90908.1"/>
    </source>
</evidence>
<protein>
    <submittedName>
        <fullName evidence="2">Uncharacterized membrane protein</fullName>
    </submittedName>
</protein>
<feature type="transmembrane region" description="Helical" evidence="1">
    <location>
        <begin position="243"/>
        <end position="271"/>
    </location>
</feature>
<feature type="transmembrane region" description="Helical" evidence="1">
    <location>
        <begin position="66"/>
        <end position="85"/>
    </location>
</feature>
<evidence type="ECO:0000256" key="1">
    <source>
        <dbReference type="SAM" id="Phobius"/>
    </source>
</evidence>
<keyword evidence="1" id="KW-1133">Transmembrane helix</keyword>
<accession>A0A1M5NN41</accession>
<sequence length="287" mass="30667">MVQTIGNPLSWGAQALGGAGRAANDVATHLGSEEDIRPTVLPLDIHDISTALKLGWQDVMRFRSDVFALVVVYPMIGFALAFLAFEQALLPMLFPMAAGFALLGPVACIGMYEISRQNEETGSASWGTALSALRSRVIGPVMVLGFFMLVWFMLWMAAAFAIYAITLGPAMPISTMGFISDVLTTSSGWIMILLGVGVGAVFAFVVLLVSAVGFPMLIDKPVGLPIAVATSVRAVRLNLKPMLLWGLVVAAMLALATITVFLGLVLVLPWLGHATWHLYRLTIAFDG</sequence>
<name>A0A1M5NN41_9RHOB</name>
<feature type="transmembrane region" description="Helical" evidence="1">
    <location>
        <begin position="141"/>
        <end position="168"/>
    </location>
</feature>
<dbReference type="InterPro" id="IPR018692">
    <property type="entry name" value="DUF2189"/>
</dbReference>
<feature type="transmembrane region" description="Helical" evidence="1">
    <location>
        <begin position="91"/>
        <end position="112"/>
    </location>
</feature>
<dbReference type="RefSeq" id="WP_072792261.1">
    <property type="nucleotide sequence ID" value="NZ_FQWM01000002.1"/>
</dbReference>
<organism evidence="2 3">
    <name type="scientific">Cognatishimia maritima</name>
    <dbReference type="NCBI Taxonomy" id="870908"/>
    <lineage>
        <taxon>Bacteria</taxon>
        <taxon>Pseudomonadati</taxon>
        <taxon>Pseudomonadota</taxon>
        <taxon>Alphaproteobacteria</taxon>
        <taxon>Rhodobacterales</taxon>
        <taxon>Paracoccaceae</taxon>
        <taxon>Cognatishimia</taxon>
    </lineage>
</organism>
<keyword evidence="1" id="KW-0472">Membrane</keyword>
<dbReference type="OrthoDB" id="9809543at2"/>
<keyword evidence="1" id="KW-0812">Transmembrane</keyword>
<keyword evidence="3" id="KW-1185">Reference proteome</keyword>
<dbReference type="STRING" id="870908.SAMN04488044_1585"/>
<dbReference type="EMBL" id="FQWM01000002">
    <property type="protein sequence ID" value="SHG90908.1"/>
    <property type="molecule type" value="Genomic_DNA"/>
</dbReference>
<evidence type="ECO:0000313" key="3">
    <source>
        <dbReference type="Proteomes" id="UP000184211"/>
    </source>
</evidence>
<proteinExistence type="predicted"/>
<feature type="transmembrane region" description="Helical" evidence="1">
    <location>
        <begin position="188"/>
        <end position="214"/>
    </location>
</feature>
<dbReference type="Pfam" id="PF09955">
    <property type="entry name" value="DUF2189"/>
    <property type="match status" value="1"/>
</dbReference>
<gene>
    <name evidence="2" type="ORF">SAMN04488044_1585</name>
</gene>
<reference evidence="3" key="1">
    <citation type="submission" date="2016-11" db="EMBL/GenBank/DDBJ databases">
        <authorList>
            <person name="Varghese N."/>
            <person name="Submissions S."/>
        </authorList>
    </citation>
    <scope>NUCLEOTIDE SEQUENCE [LARGE SCALE GENOMIC DNA]</scope>
    <source>
        <strain evidence="3">DSM 28223</strain>
    </source>
</reference>